<keyword evidence="15" id="KW-0732">Signal</keyword>
<feature type="transmembrane region" description="Helical" evidence="14">
    <location>
        <begin position="807"/>
        <end position="824"/>
    </location>
</feature>
<dbReference type="InterPro" id="IPR011006">
    <property type="entry name" value="CheY-like_superfamily"/>
</dbReference>
<dbReference type="InterPro" id="IPR011110">
    <property type="entry name" value="Reg_prop"/>
</dbReference>
<dbReference type="GO" id="GO:0000155">
    <property type="term" value="F:phosphorelay sensor kinase activity"/>
    <property type="evidence" value="ECO:0007669"/>
    <property type="project" value="InterPro"/>
</dbReference>
<dbReference type="RefSeq" id="WP_157305274.1">
    <property type="nucleotide sequence ID" value="NZ_WRXN01000002.1"/>
</dbReference>
<dbReference type="SMART" id="SM00387">
    <property type="entry name" value="HATPase_c"/>
    <property type="match status" value="1"/>
</dbReference>
<dbReference type="CDD" id="cd00146">
    <property type="entry name" value="PKD"/>
    <property type="match status" value="1"/>
</dbReference>
<dbReference type="SUPFAM" id="SSF46689">
    <property type="entry name" value="Homeodomain-like"/>
    <property type="match status" value="1"/>
</dbReference>
<feature type="coiled-coil region" evidence="13">
    <location>
        <begin position="829"/>
        <end position="858"/>
    </location>
</feature>
<dbReference type="CDD" id="cd16922">
    <property type="entry name" value="HATPase_EvgS-ArcB-TorS-like"/>
    <property type="match status" value="1"/>
</dbReference>
<dbReference type="InterPro" id="IPR036890">
    <property type="entry name" value="HATPase_C_sf"/>
</dbReference>
<comment type="caution">
    <text evidence="19">The sequence shown here is derived from an EMBL/GenBank/DDBJ whole genome shotgun (WGS) entry which is preliminary data.</text>
</comment>
<dbReference type="SUPFAM" id="SSF52172">
    <property type="entry name" value="CheY-like"/>
    <property type="match status" value="1"/>
</dbReference>
<proteinExistence type="predicted"/>
<dbReference type="Pfam" id="PF00072">
    <property type="entry name" value="Response_reg"/>
    <property type="match status" value="1"/>
</dbReference>
<keyword evidence="14" id="KW-0812">Transmembrane</keyword>
<dbReference type="PROSITE" id="PS50110">
    <property type="entry name" value="RESPONSE_REGULATORY"/>
    <property type="match status" value="1"/>
</dbReference>
<dbReference type="Gene3D" id="3.30.565.10">
    <property type="entry name" value="Histidine kinase-like ATPase, C-terminal domain"/>
    <property type="match status" value="1"/>
</dbReference>
<dbReference type="EMBL" id="WRXN01000002">
    <property type="protein sequence ID" value="MVT07850.1"/>
    <property type="molecule type" value="Genomic_DNA"/>
</dbReference>
<evidence type="ECO:0000256" key="14">
    <source>
        <dbReference type="SAM" id="Phobius"/>
    </source>
</evidence>
<feature type="domain" description="Histidine kinase" evidence="17">
    <location>
        <begin position="868"/>
        <end position="1090"/>
    </location>
</feature>
<dbReference type="InterPro" id="IPR005467">
    <property type="entry name" value="His_kinase_dom"/>
</dbReference>
<dbReference type="SMART" id="SM00388">
    <property type="entry name" value="HisKA"/>
    <property type="match status" value="1"/>
</dbReference>
<name>A0A7K1U0M9_9BACT</name>
<evidence type="ECO:0000256" key="11">
    <source>
        <dbReference type="ARBA" id="ARBA00023163"/>
    </source>
</evidence>
<evidence type="ECO:0000256" key="1">
    <source>
        <dbReference type="ARBA" id="ARBA00000085"/>
    </source>
</evidence>
<dbReference type="GO" id="GO:0003700">
    <property type="term" value="F:DNA-binding transcription factor activity"/>
    <property type="evidence" value="ECO:0007669"/>
    <property type="project" value="InterPro"/>
</dbReference>
<evidence type="ECO:0000256" key="7">
    <source>
        <dbReference type="ARBA" id="ARBA00022840"/>
    </source>
</evidence>
<evidence type="ECO:0000256" key="2">
    <source>
        <dbReference type="ARBA" id="ARBA00012438"/>
    </source>
</evidence>
<keyword evidence="20" id="KW-1185">Reference proteome</keyword>
<dbReference type="InterPro" id="IPR018060">
    <property type="entry name" value="HTH_AraC"/>
</dbReference>
<dbReference type="GO" id="GO:0043565">
    <property type="term" value="F:sequence-specific DNA binding"/>
    <property type="evidence" value="ECO:0007669"/>
    <property type="project" value="InterPro"/>
</dbReference>
<evidence type="ECO:0000256" key="9">
    <source>
        <dbReference type="ARBA" id="ARBA00023015"/>
    </source>
</evidence>
<dbReference type="CDD" id="cd00082">
    <property type="entry name" value="HisKA"/>
    <property type="match status" value="1"/>
</dbReference>
<keyword evidence="8" id="KW-0902">Two-component regulatory system</keyword>
<dbReference type="InterPro" id="IPR011123">
    <property type="entry name" value="Y_Y_Y"/>
</dbReference>
<dbReference type="GO" id="GO:0005524">
    <property type="term" value="F:ATP binding"/>
    <property type="evidence" value="ECO:0007669"/>
    <property type="project" value="UniProtKB-KW"/>
</dbReference>
<feature type="domain" description="HTH araC/xylS-type" evidence="16">
    <location>
        <begin position="1262"/>
        <end position="1361"/>
    </location>
</feature>
<evidence type="ECO:0000313" key="19">
    <source>
        <dbReference type="EMBL" id="MVT07850.1"/>
    </source>
</evidence>
<dbReference type="PROSITE" id="PS00041">
    <property type="entry name" value="HTH_ARAC_FAMILY_1"/>
    <property type="match status" value="1"/>
</dbReference>
<dbReference type="Gene3D" id="1.10.287.130">
    <property type="match status" value="1"/>
</dbReference>
<organism evidence="19 20">
    <name type="scientific">Chitinophaga tropicalis</name>
    <dbReference type="NCBI Taxonomy" id="2683588"/>
    <lineage>
        <taxon>Bacteria</taxon>
        <taxon>Pseudomonadati</taxon>
        <taxon>Bacteroidota</taxon>
        <taxon>Chitinophagia</taxon>
        <taxon>Chitinophagales</taxon>
        <taxon>Chitinophagaceae</taxon>
        <taxon>Chitinophaga</taxon>
    </lineage>
</organism>
<evidence type="ECO:0000259" key="16">
    <source>
        <dbReference type="PROSITE" id="PS01124"/>
    </source>
</evidence>
<keyword evidence="10" id="KW-0238">DNA-binding</keyword>
<dbReference type="InterPro" id="IPR015943">
    <property type="entry name" value="WD40/YVTN_repeat-like_dom_sf"/>
</dbReference>
<dbReference type="Pfam" id="PF07495">
    <property type="entry name" value="Y_Y_Y"/>
    <property type="match status" value="1"/>
</dbReference>
<evidence type="ECO:0000256" key="13">
    <source>
        <dbReference type="SAM" id="Coils"/>
    </source>
</evidence>
<dbReference type="InterPro" id="IPR018062">
    <property type="entry name" value="HTH_AraC-typ_CS"/>
</dbReference>
<dbReference type="Pfam" id="PF02518">
    <property type="entry name" value="HATPase_c"/>
    <property type="match status" value="1"/>
</dbReference>
<keyword evidence="5" id="KW-0547">Nucleotide-binding</keyword>
<dbReference type="SUPFAM" id="SSF55874">
    <property type="entry name" value="ATPase domain of HSP90 chaperone/DNA topoisomerase II/histidine kinase"/>
    <property type="match status" value="1"/>
</dbReference>
<comment type="catalytic activity">
    <reaction evidence="1">
        <text>ATP + protein L-histidine = ADP + protein N-phospho-L-histidine.</text>
        <dbReference type="EC" id="2.7.13.3"/>
    </reaction>
</comment>
<dbReference type="InterPro" id="IPR003661">
    <property type="entry name" value="HisK_dim/P_dom"/>
</dbReference>
<dbReference type="InterPro" id="IPR011047">
    <property type="entry name" value="Quinoprotein_ADH-like_sf"/>
</dbReference>
<evidence type="ECO:0000256" key="6">
    <source>
        <dbReference type="ARBA" id="ARBA00022777"/>
    </source>
</evidence>
<dbReference type="CDD" id="cd17574">
    <property type="entry name" value="REC_OmpR"/>
    <property type="match status" value="1"/>
</dbReference>
<feature type="domain" description="Response regulatory" evidence="18">
    <location>
        <begin position="1115"/>
        <end position="1230"/>
    </location>
</feature>
<sequence>MTAFLISRCKSAVLLCIYFACSTFHATAQTDSINFTSLTSKNGLSSNTVNTILKDRYGWMWFGTEDGLNRFDGSRFTVYRHKENEPNSLPVNDITCLHEDKAGNLWVGTNGGSLNLYDRKNDAFINVNIYERGYALKGSTIRTICSDDAGRLWIGCYKGLYIIDPATGKLCQLPAALRKDSLSFTRQVNYLYRDSRHTLWIGTANGLFRYDKQIRLYKHSDADSNSLICDNIKTISEDGNGNIWIGTSKGLSMLRPDGDNFRNFRHRDNDPGSINCNQVFAIAADVNRGKLWIGTEEGLSILDPVSGQIMRIAPDKRRSYGLTGKSLRSIYIDPQGIYWLGLYQGGISKYDKNLALFQLRQSNVFDVNGLNSSVVTSFAESNDNRVYIGTDGGGLNVFNRKSGLFSHMPLSFGGQTSSSLTILSMEMDRNNQLWIGSYGMGLFRLNPATSTCRRFQQGTGSASLNNNDIFCIKESREGNIWIGTNGGGVNVYDSRSDRFHTYNNGPGSTSNTSIPINGYIRGIEEDENGDMWIGSYGTGVVRVNPKTGSSRLYNKLNSDLPANVVLCLLRDSHNNIWVGTAGGGLSLLNKQTGRFLSYSENDGLSNAVVYKILEDNNGILWTSTNTGISSFDVKTRRFTNYSHFNGVQNNNFVFGSGIRLRDGEIYFGGLDGFNFFNPCLLPRNRNIPAVVLTELRVANQPVIPSSEGPIQEQVSIANRINLNYKQSFSLSFTALDYTSAQQNTFAYKLEGFDRDWNYVGASKTASYTNLDPGDYTFRVKVKNSDGVWNTKGASIAVHIRPPLWRTVYAYMFYVAVAIGIFLFYRHKTLQKLKRKFAAEQEQRRIEQQRKEAAIARQMDEMKIRFLTNLSHEFRTPISLIMGPVDNLLLRKHDEIITGQLQMVRRNARRLLNLVNQLLDFRKMEENELAIHTSEDEAIGFIKEVFDSFKDLSERKKISYSFSASVERLFVHFDHDKLERILFNLLSNAFKFTPAEGSVRIVLSTTEHSTDEKKIWLNICVSDTGIGIPESKKEKIFERFFQINSASVLNQGSGIGLSITQEFVKMQGGTIGVESKQGTGTTFKVSLPLHIAEIPVPEVSYPAEQETITEPSDKPVILLVEDDDEFRAYLKDNLRRFFKVIEACNGKEGWQKALAHHPLIVVSDITMPVMDGIQLSNKIKSDKRTNHIPVILLTALTGEKEQLKGLATGANDYVTKPFNFEILHSKIRNLLLLNHSLKATYSRQIQVHVPDKDIESADALLMKDIRSYIEGHLVDSQLSVDQLSRHVGMSRSSLYSKMLELTGQSPIEYIRSVKLEKAAVLLEKSGLNMAQVAYETGFATPNYFAKSFKAKFNMLPSQYANSKRKKPVDGI</sequence>
<dbReference type="PANTHER" id="PTHR43547">
    <property type="entry name" value="TWO-COMPONENT HISTIDINE KINASE"/>
    <property type="match status" value="1"/>
</dbReference>
<evidence type="ECO:0000256" key="5">
    <source>
        <dbReference type="ARBA" id="ARBA00022741"/>
    </source>
</evidence>
<keyword evidence="3 12" id="KW-0597">Phosphoprotein</keyword>
<dbReference type="InterPro" id="IPR004358">
    <property type="entry name" value="Sig_transdc_His_kin-like_C"/>
</dbReference>
<evidence type="ECO:0000313" key="20">
    <source>
        <dbReference type="Proteomes" id="UP000461730"/>
    </source>
</evidence>
<dbReference type="Pfam" id="PF12833">
    <property type="entry name" value="HTH_18"/>
    <property type="match status" value="1"/>
</dbReference>
<dbReference type="InterPro" id="IPR013783">
    <property type="entry name" value="Ig-like_fold"/>
</dbReference>
<dbReference type="PRINTS" id="PR00344">
    <property type="entry name" value="BCTRLSENSOR"/>
</dbReference>
<dbReference type="InterPro" id="IPR001789">
    <property type="entry name" value="Sig_transdc_resp-reg_receiver"/>
</dbReference>
<evidence type="ECO:0000256" key="8">
    <source>
        <dbReference type="ARBA" id="ARBA00023012"/>
    </source>
</evidence>
<dbReference type="FunFam" id="1.10.287.130:FF:000045">
    <property type="entry name" value="Two-component system sensor histidine kinase/response regulator"/>
    <property type="match status" value="1"/>
</dbReference>
<keyword evidence="11" id="KW-0804">Transcription</keyword>
<keyword evidence="7" id="KW-0067">ATP-binding</keyword>
<protein>
    <recommendedName>
        <fullName evidence="2">histidine kinase</fullName>
        <ecNumber evidence="2">2.7.13.3</ecNumber>
    </recommendedName>
</protein>
<dbReference type="FunFam" id="3.30.565.10:FF:000037">
    <property type="entry name" value="Hybrid sensor histidine kinase/response regulator"/>
    <property type="match status" value="1"/>
</dbReference>
<accession>A0A7K1U0M9</accession>
<evidence type="ECO:0000256" key="3">
    <source>
        <dbReference type="ARBA" id="ARBA00022553"/>
    </source>
</evidence>
<dbReference type="PANTHER" id="PTHR43547:SF2">
    <property type="entry name" value="HYBRID SIGNAL TRANSDUCTION HISTIDINE KINASE C"/>
    <property type="match status" value="1"/>
</dbReference>
<dbReference type="Pfam" id="PF00512">
    <property type="entry name" value="HisKA"/>
    <property type="match status" value="1"/>
</dbReference>
<evidence type="ECO:0000259" key="17">
    <source>
        <dbReference type="PROSITE" id="PS50109"/>
    </source>
</evidence>
<evidence type="ECO:0000259" key="18">
    <source>
        <dbReference type="PROSITE" id="PS50110"/>
    </source>
</evidence>
<keyword evidence="14" id="KW-1133">Transmembrane helix</keyword>
<dbReference type="PROSITE" id="PS50109">
    <property type="entry name" value="HIS_KIN"/>
    <property type="match status" value="1"/>
</dbReference>
<dbReference type="FunFam" id="2.60.40.10:FF:000791">
    <property type="entry name" value="Two-component system sensor histidine kinase/response regulator"/>
    <property type="match status" value="1"/>
</dbReference>
<feature type="chain" id="PRO_5029695252" description="histidine kinase" evidence="15">
    <location>
        <begin position="29"/>
        <end position="1370"/>
    </location>
</feature>
<evidence type="ECO:0000256" key="4">
    <source>
        <dbReference type="ARBA" id="ARBA00022679"/>
    </source>
</evidence>
<keyword evidence="13" id="KW-0175">Coiled coil</keyword>
<gene>
    <name evidence="19" type="ORF">GO493_06225</name>
</gene>
<dbReference type="InterPro" id="IPR003594">
    <property type="entry name" value="HATPase_dom"/>
</dbReference>
<dbReference type="EC" id="2.7.13.3" evidence="2"/>
<dbReference type="InterPro" id="IPR036097">
    <property type="entry name" value="HisK_dim/P_sf"/>
</dbReference>
<reference evidence="19 20" key="1">
    <citation type="submission" date="2019-12" db="EMBL/GenBank/DDBJ databases">
        <title>Chitinophaga sp. strain ysch24 (GDMCC 1.1355), whole genome shotgun sequence.</title>
        <authorList>
            <person name="Zhang X."/>
        </authorList>
    </citation>
    <scope>NUCLEOTIDE SEQUENCE [LARGE SCALE GENOMIC DNA]</scope>
    <source>
        <strain evidence="20">ysch24</strain>
    </source>
</reference>
<dbReference type="Gene3D" id="1.10.10.60">
    <property type="entry name" value="Homeodomain-like"/>
    <property type="match status" value="2"/>
</dbReference>
<dbReference type="Proteomes" id="UP000461730">
    <property type="component" value="Unassembled WGS sequence"/>
</dbReference>
<keyword evidence="14" id="KW-0472">Membrane</keyword>
<dbReference type="SUPFAM" id="SSF50998">
    <property type="entry name" value="Quinoprotein alcohol dehydrogenase-like"/>
    <property type="match status" value="1"/>
</dbReference>
<dbReference type="Gene3D" id="2.130.10.10">
    <property type="entry name" value="YVTN repeat-like/Quinoprotein amine dehydrogenase"/>
    <property type="match status" value="2"/>
</dbReference>
<dbReference type="SMART" id="SM00342">
    <property type="entry name" value="HTH_ARAC"/>
    <property type="match status" value="1"/>
</dbReference>
<dbReference type="PROSITE" id="PS01124">
    <property type="entry name" value="HTH_ARAC_FAMILY_2"/>
    <property type="match status" value="1"/>
</dbReference>
<keyword evidence="4" id="KW-0808">Transferase</keyword>
<dbReference type="Gene3D" id="3.40.50.2300">
    <property type="match status" value="1"/>
</dbReference>
<evidence type="ECO:0000256" key="12">
    <source>
        <dbReference type="PROSITE-ProRule" id="PRU00169"/>
    </source>
</evidence>
<dbReference type="SUPFAM" id="SSF63829">
    <property type="entry name" value="Calcium-dependent phosphotriesterase"/>
    <property type="match status" value="1"/>
</dbReference>
<evidence type="ECO:0000256" key="10">
    <source>
        <dbReference type="ARBA" id="ARBA00023125"/>
    </source>
</evidence>
<dbReference type="InterPro" id="IPR009057">
    <property type="entry name" value="Homeodomain-like_sf"/>
</dbReference>
<dbReference type="Pfam" id="PF07494">
    <property type="entry name" value="Reg_prop"/>
    <property type="match status" value="7"/>
</dbReference>
<dbReference type="Gene3D" id="2.60.40.10">
    <property type="entry name" value="Immunoglobulins"/>
    <property type="match status" value="1"/>
</dbReference>
<evidence type="ECO:0000256" key="15">
    <source>
        <dbReference type="SAM" id="SignalP"/>
    </source>
</evidence>
<dbReference type="SMART" id="SM00448">
    <property type="entry name" value="REC"/>
    <property type="match status" value="1"/>
</dbReference>
<feature type="modified residue" description="4-aspartylphosphate" evidence="12">
    <location>
        <position position="1163"/>
    </location>
</feature>
<keyword evidence="9" id="KW-0805">Transcription regulation</keyword>
<dbReference type="SUPFAM" id="SSF47384">
    <property type="entry name" value="Homodimeric domain of signal transducing histidine kinase"/>
    <property type="match status" value="1"/>
</dbReference>
<feature type="signal peptide" evidence="15">
    <location>
        <begin position="1"/>
        <end position="28"/>
    </location>
</feature>
<keyword evidence="6" id="KW-0418">Kinase</keyword>